<protein>
    <submittedName>
        <fullName evidence="3">BPI fold containing family A member 3</fullName>
    </submittedName>
</protein>
<gene>
    <name evidence="3" type="primary">BPIFA3</name>
</gene>
<feature type="domain" description="Lipid-binding serum glycoprotein N-terminal" evidence="2">
    <location>
        <begin position="51"/>
        <end position="205"/>
    </location>
</feature>
<dbReference type="AlphaFoldDB" id="A0A2K6ER92"/>
<name>A0A2K6ER92_PROCO</name>
<organism evidence="3 4">
    <name type="scientific">Propithecus coquereli</name>
    <name type="common">Coquerel's sifaka</name>
    <name type="synonym">Propithecus verreauxi coquereli</name>
    <dbReference type="NCBI Taxonomy" id="379532"/>
    <lineage>
        <taxon>Eukaryota</taxon>
        <taxon>Metazoa</taxon>
        <taxon>Chordata</taxon>
        <taxon>Craniata</taxon>
        <taxon>Vertebrata</taxon>
        <taxon>Euteleostomi</taxon>
        <taxon>Mammalia</taxon>
        <taxon>Eutheria</taxon>
        <taxon>Euarchontoglires</taxon>
        <taxon>Primates</taxon>
        <taxon>Strepsirrhini</taxon>
        <taxon>Lemuriformes</taxon>
        <taxon>Indriidae</taxon>
        <taxon>Propithecus</taxon>
    </lineage>
</organism>
<dbReference type="PANTHER" id="PTHR47736:SF1">
    <property type="entry name" value="BPI FOLD-CONTAINING FAMILY A MEMBER 3"/>
    <property type="match status" value="1"/>
</dbReference>
<proteinExistence type="predicted"/>
<dbReference type="InterPro" id="IPR017943">
    <property type="entry name" value="Bactericidal_perm-incr_a/b_dom"/>
</dbReference>
<dbReference type="InterPro" id="IPR032946">
    <property type="entry name" value="Bpifa3"/>
</dbReference>
<dbReference type="Gene3D" id="3.15.10.10">
    <property type="entry name" value="Bactericidal permeability-increasing protein, domain 1"/>
    <property type="match status" value="1"/>
</dbReference>
<keyword evidence="4" id="KW-1185">Reference proteome</keyword>
<dbReference type="Pfam" id="PF01273">
    <property type="entry name" value="LBP_BPI_CETP"/>
    <property type="match status" value="1"/>
</dbReference>
<evidence type="ECO:0000313" key="4">
    <source>
        <dbReference type="Proteomes" id="UP000233160"/>
    </source>
</evidence>
<dbReference type="OMA" id="KSALATX"/>
<evidence type="ECO:0000313" key="3">
    <source>
        <dbReference type="Ensembl" id="ENSPCOP00000004252.1"/>
    </source>
</evidence>
<dbReference type="InterPro" id="IPR017942">
    <property type="entry name" value="Lipid-bd_serum_glycop_N"/>
</dbReference>
<dbReference type="Proteomes" id="UP000233160">
    <property type="component" value="Unassembled WGS sequence"/>
</dbReference>
<dbReference type="GO" id="GO:0008289">
    <property type="term" value="F:lipid binding"/>
    <property type="evidence" value="ECO:0007669"/>
    <property type="project" value="InterPro"/>
</dbReference>
<keyword evidence="1" id="KW-0732">Signal</keyword>
<sequence length="205" mass="23355">MRPLWRLLVLLGLLALPSTLNKQPQLALAKAHIDSRPTLARIIVQGLIKYNVERRIQNIHLLDSLNAPVQVDPGMLGWLIGCRKLQQRQYISTNITNIQLDYGGIQMSFHKEQFSANISLEFDIELRPAFSNIIQMRAHMNLLVAFWLETDEFGRRDLVIGKCHTEPSTVLVTVPPEAIPSKMKHALFNLKENLEKLVPHLVEGQ</sequence>
<evidence type="ECO:0000256" key="1">
    <source>
        <dbReference type="SAM" id="SignalP"/>
    </source>
</evidence>
<dbReference type="GeneTree" id="ENSGT01100000263546"/>
<reference evidence="3" key="2">
    <citation type="submission" date="2025-09" db="UniProtKB">
        <authorList>
            <consortium name="Ensembl"/>
        </authorList>
    </citation>
    <scope>IDENTIFICATION</scope>
</reference>
<accession>A0A2K6ER92</accession>
<dbReference type="PANTHER" id="PTHR47736">
    <property type="entry name" value="BPI FOLD-CONTAINING FAMILY A MEMBER 3"/>
    <property type="match status" value="1"/>
</dbReference>
<evidence type="ECO:0000259" key="2">
    <source>
        <dbReference type="Pfam" id="PF01273"/>
    </source>
</evidence>
<reference evidence="3" key="1">
    <citation type="submission" date="2025-08" db="UniProtKB">
        <authorList>
            <consortium name="Ensembl"/>
        </authorList>
    </citation>
    <scope>IDENTIFICATION</scope>
</reference>
<dbReference type="STRING" id="379532.ENSPCOP00000004252"/>
<feature type="chain" id="PRO_5014407005" evidence="1">
    <location>
        <begin position="22"/>
        <end position="205"/>
    </location>
</feature>
<dbReference type="SUPFAM" id="SSF55394">
    <property type="entry name" value="Bactericidal permeability-increasing protein, BPI"/>
    <property type="match status" value="1"/>
</dbReference>
<dbReference type="Ensembl" id="ENSPCOT00000014194.1">
    <property type="protein sequence ID" value="ENSPCOP00000004252.1"/>
    <property type="gene ID" value="ENSPCOG00000012476.1"/>
</dbReference>
<feature type="signal peptide" evidence="1">
    <location>
        <begin position="1"/>
        <end position="21"/>
    </location>
</feature>